<feature type="domain" description="Lipopolysaccharide assembly protein A" evidence="7">
    <location>
        <begin position="22"/>
        <end position="84"/>
    </location>
</feature>
<evidence type="ECO:0000256" key="2">
    <source>
        <dbReference type="ARBA" id="ARBA00022692"/>
    </source>
</evidence>
<dbReference type="RefSeq" id="WP_076602247.1">
    <property type="nucleotide sequence ID" value="NZ_FTMD01000006.1"/>
</dbReference>
<sequence length="105" mass="11926">MRILMWFFRLLLFFLLFGFAVKNDHLVGLQFFFGSAWQLPLVFVILVSFTAGALLGVTATFGSLLRQRREIGRLRRQLARAERDRQAAPGVTAPPAPEMQAPETF</sequence>
<dbReference type="STRING" id="34027.SAMN05421829_106256"/>
<accession>A0A1N6VEP2</accession>
<keyword evidence="2 6" id="KW-0812">Transmembrane</keyword>
<keyword evidence="3 6" id="KW-1133">Transmembrane helix</keyword>
<gene>
    <name evidence="8" type="ORF">SAMN05421829_106256</name>
</gene>
<evidence type="ECO:0000256" key="6">
    <source>
        <dbReference type="SAM" id="Phobius"/>
    </source>
</evidence>
<protein>
    <submittedName>
        <fullName evidence="8">Uncharacterized integral membrane protein</fullName>
    </submittedName>
</protein>
<evidence type="ECO:0000256" key="4">
    <source>
        <dbReference type="ARBA" id="ARBA00023136"/>
    </source>
</evidence>
<proteinExistence type="predicted"/>
<keyword evidence="9" id="KW-1185">Reference proteome</keyword>
<dbReference type="OrthoDB" id="9154783at2"/>
<dbReference type="EMBL" id="FTMD01000006">
    <property type="protein sequence ID" value="SIQ76126.1"/>
    <property type="molecule type" value="Genomic_DNA"/>
</dbReference>
<name>A0A1N6VEP2_9RHOO</name>
<dbReference type="InterPro" id="IPR010445">
    <property type="entry name" value="LapA_dom"/>
</dbReference>
<keyword evidence="4 6" id="KW-0472">Membrane</keyword>
<organism evidence="8 9">
    <name type="scientific">Aromatoleum tolulyticum</name>
    <dbReference type="NCBI Taxonomy" id="34027"/>
    <lineage>
        <taxon>Bacteria</taxon>
        <taxon>Pseudomonadati</taxon>
        <taxon>Pseudomonadota</taxon>
        <taxon>Betaproteobacteria</taxon>
        <taxon>Rhodocyclales</taxon>
        <taxon>Rhodocyclaceae</taxon>
        <taxon>Aromatoleum</taxon>
    </lineage>
</organism>
<feature type="region of interest" description="Disordered" evidence="5">
    <location>
        <begin position="77"/>
        <end position="105"/>
    </location>
</feature>
<dbReference type="AlphaFoldDB" id="A0A1N6VEP2"/>
<dbReference type="GO" id="GO:0005886">
    <property type="term" value="C:plasma membrane"/>
    <property type="evidence" value="ECO:0007669"/>
    <property type="project" value="InterPro"/>
</dbReference>
<evidence type="ECO:0000313" key="9">
    <source>
        <dbReference type="Proteomes" id="UP000186819"/>
    </source>
</evidence>
<evidence type="ECO:0000256" key="3">
    <source>
        <dbReference type="ARBA" id="ARBA00022989"/>
    </source>
</evidence>
<evidence type="ECO:0000256" key="5">
    <source>
        <dbReference type="SAM" id="MobiDB-lite"/>
    </source>
</evidence>
<keyword evidence="1" id="KW-1003">Cell membrane</keyword>
<evidence type="ECO:0000259" key="7">
    <source>
        <dbReference type="Pfam" id="PF06305"/>
    </source>
</evidence>
<dbReference type="Proteomes" id="UP000186819">
    <property type="component" value="Unassembled WGS sequence"/>
</dbReference>
<evidence type="ECO:0000256" key="1">
    <source>
        <dbReference type="ARBA" id="ARBA00022475"/>
    </source>
</evidence>
<feature type="transmembrane region" description="Helical" evidence="6">
    <location>
        <begin position="39"/>
        <end position="65"/>
    </location>
</feature>
<reference evidence="9" key="1">
    <citation type="submission" date="2017-01" db="EMBL/GenBank/DDBJ databases">
        <authorList>
            <person name="Varghese N."/>
            <person name="Submissions S."/>
        </authorList>
    </citation>
    <scope>NUCLEOTIDE SEQUENCE [LARGE SCALE GENOMIC DNA]</scope>
    <source>
        <strain evidence="9">ATCC 51758</strain>
    </source>
</reference>
<dbReference type="Pfam" id="PF06305">
    <property type="entry name" value="LapA_dom"/>
    <property type="match status" value="1"/>
</dbReference>
<evidence type="ECO:0000313" key="8">
    <source>
        <dbReference type="EMBL" id="SIQ76126.1"/>
    </source>
</evidence>
<feature type="compositionally biased region" description="Basic and acidic residues" evidence="5">
    <location>
        <begin position="77"/>
        <end position="86"/>
    </location>
</feature>